<dbReference type="SUPFAM" id="SSF52172">
    <property type="entry name" value="CheY-like"/>
    <property type="match status" value="1"/>
</dbReference>
<gene>
    <name evidence="10" type="ORF">FXN63_21640</name>
</gene>
<dbReference type="SUPFAM" id="SSF46894">
    <property type="entry name" value="C-terminal effector domain of the bipartite response regulators"/>
    <property type="match status" value="1"/>
</dbReference>
<dbReference type="FunFam" id="3.40.50.2300:FF:000001">
    <property type="entry name" value="DNA-binding response regulator PhoB"/>
    <property type="match status" value="1"/>
</dbReference>
<evidence type="ECO:0000259" key="9">
    <source>
        <dbReference type="PROSITE" id="PS51755"/>
    </source>
</evidence>
<dbReference type="Proteomes" id="UP000325161">
    <property type="component" value="Chromosome"/>
</dbReference>
<dbReference type="GO" id="GO:0000976">
    <property type="term" value="F:transcription cis-regulatory region binding"/>
    <property type="evidence" value="ECO:0007669"/>
    <property type="project" value="TreeGrafter"/>
</dbReference>
<dbReference type="InterPro" id="IPR036388">
    <property type="entry name" value="WH-like_DNA-bd_sf"/>
</dbReference>
<name>A0A5C0B5N4_9BURK</name>
<keyword evidence="11" id="KW-1185">Reference proteome</keyword>
<dbReference type="Pfam" id="PF00486">
    <property type="entry name" value="Trans_reg_C"/>
    <property type="match status" value="1"/>
</dbReference>
<keyword evidence="5" id="KW-0804">Transcription</keyword>
<evidence type="ECO:0000256" key="4">
    <source>
        <dbReference type="ARBA" id="ARBA00023125"/>
    </source>
</evidence>
<feature type="domain" description="OmpR/PhoB-type" evidence="9">
    <location>
        <begin position="144"/>
        <end position="244"/>
    </location>
</feature>
<dbReference type="GO" id="GO:0006355">
    <property type="term" value="P:regulation of DNA-templated transcription"/>
    <property type="evidence" value="ECO:0007669"/>
    <property type="project" value="InterPro"/>
</dbReference>
<evidence type="ECO:0000256" key="5">
    <source>
        <dbReference type="ARBA" id="ARBA00023163"/>
    </source>
</evidence>
<dbReference type="Gene3D" id="6.10.250.690">
    <property type="match status" value="1"/>
</dbReference>
<dbReference type="PROSITE" id="PS51755">
    <property type="entry name" value="OMPR_PHOB"/>
    <property type="match status" value="1"/>
</dbReference>
<dbReference type="SMART" id="SM00862">
    <property type="entry name" value="Trans_reg_C"/>
    <property type="match status" value="1"/>
</dbReference>
<dbReference type="EMBL" id="CP043046">
    <property type="protein sequence ID" value="QEI08151.1"/>
    <property type="molecule type" value="Genomic_DNA"/>
</dbReference>
<keyword evidence="3" id="KW-0805">Transcription regulation</keyword>
<evidence type="ECO:0000256" key="1">
    <source>
        <dbReference type="ARBA" id="ARBA00022553"/>
    </source>
</evidence>
<feature type="DNA-binding region" description="OmpR/PhoB-type" evidence="7">
    <location>
        <begin position="144"/>
        <end position="244"/>
    </location>
</feature>
<dbReference type="InterPro" id="IPR011006">
    <property type="entry name" value="CheY-like_superfamily"/>
</dbReference>
<dbReference type="InterPro" id="IPR001789">
    <property type="entry name" value="Sig_transdc_resp-reg_receiver"/>
</dbReference>
<evidence type="ECO:0000313" key="11">
    <source>
        <dbReference type="Proteomes" id="UP000325161"/>
    </source>
</evidence>
<dbReference type="PANTHER" id="PTHR48111">
    <property type="entry name" value="REGULATOR OF RPOS"/>
    <property type="match status" value="1"/>
</dbReference>
<evidence type="ECO:0000256" key="6">
    <source>
        <dbReference type="PROSITE-ProRule" id="PRU00169"/>
    </source>
</evidence>
<evidence type="ECO:0000256" key="7">
    <source>
        <dbReference type="PROSITE-ProRule" id="PRU01091"/>
    </source>
</evidence>
<dbReference type="InterPro" id="IPR016032">
    <property type="entry name" value="Sig_transdc_resp-reg_C-effctor"/>
</dbReference>
<dbReference type="PROSITE" id="PS50110">
    <property type="entry name" value="RESPONSE_REGULATORY"/>
    <property type="match status" value="1"/>
</dbReference>
<reference evidence="10 11" key="1">
    <citation type="submission" date="2019-08" db="EMBL/GenBank/DDBJ databases">
        <title>Amphibian skin-associated Pigmentiphaga: genome sequence and occurrence across geography and hosts.</title>
        <authorList>
            <person name="Bletz M.C."/>
            <person name="Bunk B."/>
            <person name="Sproeer C."/>
            <person name="Biwer P."/>
            <person name="Reiter S."/>
            <person name="Rabemananjara F.C.E."/>
            <person name="Schulz S."/>
            <person name="Overmann J."/>
            <person name="Vences M."/>
        </authorList>
    </citation>
    <scope>NUCLEOTIDE SEQUENCE [LARGE SCALE GENOMIC DNA]</scope>
    <source>
        <strain evidence="10 11">Mada1488</strain>
    </source>
</reference>
<sequence length="250" mass="27937">MMQLERILVVDDDPDIRELLSDYLSQAHYDVATAGNGIEMTRVLAERDTDLVILDLMLPGDDGFSLCRQLSEQSSAAVIMLSARDTQVDRIVGLELGADDYITKPFDPRELLARVKAVLRRASGARAKNAGASGHSAKSGNGTPEYITFAGWELDMRARQMRSPVGLVISLPSSDFHVLRCLLAQPNQALSRDYLMTEAFSRERLPMDRAIDVCVSRLRQHLDADNDRAPLIRTVRNEGYMLYIDSVVRR</sequence>
<keyword evidence="2" id="KW-0902">Two-component regulatory system</keyword>
<protein>
    <submittedName>
        <fullName evidence="10">Response regulator</fullName>
    </submittedName>
</protein>
<dbReference type="GO" id="GO:0000156">
    <property type="term" value="F:phosphorelay response regulator activity"/>
    <property type="evidence" value="ECO:0007669"/>
    <property type="project" value="TreeGrafter"/>
</dbReference>
<dbReference type="KEGG" id="pacr:FXN63_21640"/>
<keyword evidence="1 6" id="KW-0597">Phosphoprotein</keyword>
<dbReference type="OrthoDB" id="165980at2"/>
<dbReference type="Pfam" id="PF00072">
    <property type="entry name" value="Response_reg"/>
    <property type="match status" value="1"/>
</dbReference>
<dbReference type="Gene3D" id="3.40.50.2300">
    <property type="match status" value="1"/>
</dbReference>
<accession>A0A5C0B5N4</accession>
<evidence type="ECO:0000259" key="8">
    <source>
        <dbReference type="PROSITE" id="PS50110"/>
    </source>
</evidence>
<dbReference type="GO" id="GO:0005829">
    <property type="term" value="C:cytosol"/>
    <property type="evidence" value="ECO:0007669"/>
    <property type="project" value="TreeGrafter"/>
</dbReference>
<dbReference type="PANTHER" id="PTHR48111:SF4">
    <property type="entry name" value="DNA-BINDING DUAL TRANSCRIPTIONAL REGULATOR OMPR"/>
    <property type="match status" value="1"/>
</dbReference>
<evidence type="ECO:0000256" key="2">
    <source>
        <dbReference type="ARBA" id="ARBA00023012"/>
    </source>
</evidence>
<dbReference type="CDD" id="cd00383">
    <property type="entry name" value="trans_reg_C"/>
    <property type="match status" value="1"/>
</dbReference>
<dbReference type="SMART" id="SM00448">
    <property type="entry name" value="REC"/>
    <property type="match status" value="1"/>
</dbReference>
<organism evidence="10 11">
    <name type="scientific">Pigmentiphaga aceris</name>
    <dbReference type="NCBI Taxonomy" id="1940612"/>
    <lineage>
        <taxon>Bacteria</taxon>
        <taxon>Pseudomonadati</taxon>
        <taxon>Pseudomonadota</taxon>
        <taxon>Betaproteobacteria</taxon>
        <taxon>Burkholderiales</taxon>
        <taxon>Alcaligenaceae</taxon>
        <taxon>Pigmentiphaga</taxon>
    </lineage>
</organism>
<keyword evidence="4 7" id="KW-0238">DNA-binding</keyword>
<proteinExistence type="predicted"/>
<dbReference type="Gene3D" id="1.10.10.10">
    <property type="entry name" value="Winged helix-like DNA-binding domain superfamily/Winged helix DNA-binding domain"/>
    <property type="match status" value="1"/>
</dbReference>
<feature type="domain" description="Response regulatory" evidence="8">
    <location>
        <begin position="6"/>
        <end position="119"/>
    </location>
</feature>
<dbReference type="InterPro" id="IPR001867">
    <property type="entry name" value="OmpR/PhoB-type_DNA-bd"/>
</dbReference>
<feature type="modified residue" description="4-aspartylphosphate" evidence="6">
    <location>
        <position position="55"/>
    </location>
</feature>
<evidence type="ECO:0000256" key="3">
    <source>
        <dbReference type="ARBA" id="ARBA00023015"/>
    </source>
</evidence>
<dbReference type="AlphaFoldDB" id="A0A5C0B5N4"/>
<dbReference type="InterPro" id="IPR039420">
    <property type="entry name" value="WalR-like"/>
</dbReference>
<evidence type="ECO:0000313" key="10">
    <source>
        <dbReference type="EMBL" id="QEI08151.1"/>
    </source>
</evidence>
<dbReference type="GO" id="GO:0032993">
    <property type="term" value="C:protein-DNA complex"/>
    <property type="evidence" value="ECO:0007669"/>
    <property type="project" value="TreeGrafter"/>
</dbReference>